<accession>A0AAD3TD44</accession>
<keyword evidence="2 7" id="KW-0349">Heme</keyword>
<evidence type="ECO:0000313" key="11">
    <source>
        <dbReference type="Proteomes" id="UP001279734"/>
    </source>
</evidence>
<keyword evidence="9" id="KW-0472">Membrane</keyword>
<evidence type="ECO:0000256" key="2">
    <source>
        <dbReference type="ARBA" id="ARBA00022617"/>
    </source>
</evidence>
<organism evidence="10 11">
    <name type="scientific">Nepenthes gracilis</name>
    <name type="common">Slender pitcher plant</name>
    <dbReference type="NCBI Taxonomy" id="150966"/>
    <lineage>
        <taxon>Eukaryota</taxon>
        <taxon>Viridiplantae</taxon>
        <taxon>Streptophyta</taxon>
        <taxon>Embryophyta</taxon>
        <taxon>Tracheophyta</taxon>
        <taxon>Spermatophyta</taxon>
        <taxon>Magnoliopsida</taxon>
        <taxon>eudicotyledons</taxon>
        <taxon>Gunneridae</taxon>
        <taxon>Pentapetalae</taxon>
        <taxon>Caryophyllales</taxon>
        <taxon>Nepenthaceae</taxon>
        <taxon>Nepenthes</taxon>
    </lineage>
</organism>
<evidence type="ECO:0000256" key="7">
    <source>
        <dbReference type="PIRSR" id="PIRSR602401-1"/>
    </source>
</evidence>
<keyword evidence="11" id="KW-1185">Reference proteome</keyword>
<evidence type="ECO:0000313" key="10">
    <source>
        <dbReference type="EMBL" id="GMH26616.1"/>
    </source>
</evidence>
<evidence type="ECO:0000256" key="9">
    <source>
        <dbReference type="SAM" id="Phobius"/>
    </source>
</evidence>
<dbReference type="PANTHER" id="PTHR47950">
    <property type="entry name" value="CYTOCHROME P450, FAMILY 76, SUBFAMILY C, POLYPEPTIDE 5-RELATED"/>
    <property type="match status" value="1"/>
</dbReference>
<evidence type="ECO:0000256" key="8">
    <source>
        <dbReference type="RuleBase" id="RU000461"/>
    </source>
</evidence>
<sequence length="500" mass="56549">MDLWNSMLPILLLWISSYFILSFLRSRNLSSKKLPPGPSPSPIIGNLFNLGRKPHRSLAELSRVYGPIISLRLGYQTMVVISSPSSAKEVLQKQDPSFSNRHVPHVVTALHHHESSVLLLSPNSRWRNIRKIMNTLIFSVSRLDANQGLRREKVQQLLSYAQNCCESGTAINVSEAVFNTSLNFIWSSFFSVDLIDLHSDHSSEFKELVWGILSLIGTPNISDLYPMLKVIDPQGIRRRATVLAQKIFRLFDGMIDDRLRSRKETGSSENNDMLDALLNIIQDSSMELELSDIPHLLLDLFVAATETSSSTLEWAMAELLHKPEKLKKAQAELETVTRKGVLVEEEKIAQLPYLQAVMKETLRMHPPAPFLIPRKVDEDVELSGFVVPRSSQVLVNVWAMGRDPDLWPDADLFKPERFLPSRVDYKGHDFELLPFGAGRRMCPGMSLATRLLQQILGSLINSFEWKLEDGISPEGMDMDEKFGFVVAKAQPLRVIPIRMA</sequence>
<evidence type="ECO:0008006" key="12">
    <source>
        <dbReference type="Google" id="ProtNLM"/>
    </source>
</evidence>
<dbReference type="InterPro" id="IPR017972">
    <property type="entry name" value="Cyt_P450_CS"/>
</dbReference>
<evidence type="ECO:0000256" key="6">
    <source>
        <dbReference type="ARBA" id="ARBA00023033"/>
    </source>
</evidence>
<keyword evidence="4 8" id="KW-0560">Oxidoreductase</keyword>
<reference evidence="10" key="1">
    <citation type="submission" date="2023-05" db="EMBL/GenBank/DDBJ databases">
        <title>Nepenthes gracilis genome sequencing.</title>
        <authorList>
            <person name="Fukushima K."/>
        </authorList>
    </citation>
    <scope>NUCLEOTIDE SEQUENCE</scope>
    <source>
        <strain evidence="10">SING2019-196</strain>
    </source>
</reference>
<comment type="caution">
    <text evidence="10">The sequence shown here is derived from an EMBL/GenBank/DDBJ whole genome shotgun (WGS) entry which is preliminary data.</text>
</comment>
<proteinExistence type="inferred from homology"/>
<evidence type="ECO:0000256" key="3">
    <source>
        <dbReference type="ARBA" id="ARBA00022723"/>
    </source>
</evidence>
<feature type="binding site" description="axial binding residue" evidence="7">
    <location>
        <position position="442"/>
    </location>
    <ligand>
        <name>heme</name>
        <dbReference type="ChEBI" id="CHEBI:30413"/>
    </ligand>
    <ligandPart>
        <name>Fe</name>
        <dbReference type="ChEBI" id="CHEBI:18248"/>
    </ligandPart>
</feature>
<dbReference type="PRINTS" id="PR00385">
    <property type="entry name" value="P450"/>
</dbReference>
<dbReference type="PROSITE" id="PS00086">
    <property type="entry name" value="CYTOCHROME_P450"/>
    <property type="match status" value="1"/>
</dbReference>
<dbReference type="Proteomes" id="UP001279734">
    <property type="component" value="Unassembled WGS sequence"/>
</dbReference>
<dbReference type="GO" id="GO:0004497">
    <property type="term" value="F:monooxygenase activity"/>
    <property type="evidence" value="ECO:0007669"/>
    <property type="project" value="UniProtKB-KW"/>
</dbReference>
<evidence type="ECO:0000256" key="4">
    <source>
        <dbReference type="ARBA" id="ARBA00023002"/>
    </source>
</evidence>
<evidence type="ECO:0000256" key="1">
    <source>
        <dbReference type="ARBA" id="ARBA00010617"/>
    </source>
</evidence>
<comment type="cofactor">
    <cofactor evidence="7">
        <name>heme</name>
        <dbReference type="ChEBI" id="CHEBI:30413"/>
    </cofactor>
</comment>
<keyword evidence="6 8" id="KW-0503">Monooxygenase</keyword>
<dbReference type="InterPro" id="IPR001128">
    <property type="entry name" value="Cyt_P450"/>
</dbReference>
<dbReference type="Pfam" id="PF00067">
    <property type="entry name" value="p450"/>
    <property type="match status" value="1"/>
</dbReference>
<dbReference type="GO" id="GO:0016705">
    <property type="term" value="F:oxidoreductase activity, acting on paired donors, with incorporation or reduction of molecular oxygen"/>
    <property type="evidence" value="ECO:0007669"/>
    <property type="project" value="InterPro"/>
</dbReference>
<dbReference type="InterPro" id="IPR036396">
    <property type="entry name" value="Cyt_P450_sf"/>
</dbReference>
<dbReference type="GO" id="GO:0020037">
    <property type="term" value="F:heme binding"/>
    <property type="evidence" value="ECO:0007669"/>
    <property type="project" value="InterPro"/>
</dbReference>
<keyword evidence="5 7" id="KW-0408">Iron</keyword>
<keyword evidence="9" id="KW-0812">Transmembrane</keyword>
<comment type="similarity">
    <text evidence="1 8">Belongs to the cytochrome P450 family.</text>
</comment>
<evidence type="ECO:0000256" key="5">
    <source>
        <dbReference type="ARBA" id="ARBA00023004"/>
    </source>
</evidence>
<dbReference type="CDD" id="cd11073">
    <property type="entry name" value="CYP76-like"/>
    <property type="match status" value="1"/>
</dbReference>
<keyword evidence="9" id="KW-1133">Transmembrane helix</keyword>
<protein>
    <recommendedName>
        <fullName evidence="12">Cytochrome P450</fullName>
    </recommendedName>
</protein>
<dbReference type="AlphaFoldDB" id="A0AAD3TD44"/>
<dbReference type="InterPro" id="IPR002401">
    <property type="entry name" value="Cyt_P450_E_grp-I"/>
</dbReference>
<dbReference type="GO" id="GO:0005506">
    <property type="term" value="F:iron ion binding"/>
    <property type="evidence" value="ECO:0007669"/>
    <property type="project" value="InterPro"/>
</dbReference>
<keyword evidence="3 7" id="KW-0479">Metal-binding</keyword>
<dbReference type="SUPFAM" id="SSF48264">
    <property type="entry name" value="Cytochrome P450"/>
    <property type="match status" value="1"/>
</dbReference>
<gene>
    <name evidence="10" type="ORF">Nepgr_028459</name>
</gene>
<dbReference type="PANTHER" id="PTHR47950:SF4">
    <property type="entry name" value="GERANIOL 8-HYDROXYLASE-LIKE"/>
    <property type="match status" value="1"/>
</dbReference>
<name>A0AAD3TD44_NEPGR</name>
<dbReference type="PRINTS" id="PR00463">
    <property type="entry name" value="EP450I"/>
</dbReference>
<dbReference type="EMBL" id="BSYO01000031">
    <property type="protein sequence ID" value="GMH26616.1"/>
    <property type="molecule type" value="Genomic_DNA"/>
</dbReference>
<dbReference type="FunFam" id="1.10.630.10:FF:000007">
    <property type="entry name" value="Cytochrome P450 76C4"/>
    <property type="match status" value="1"/>
</dbReference>
<feature type="transmembrane region" description="Helical" evidence="9">
    <location>
        <begin position="6"/>
        <end position="24"/>
    </location>
</feature>
<dbReference type="Gene3D" id="1.10.630.10">
    <property type="entry name" value="Cytochrome P450"/>
    <property type="match status" value="1"/>
</dbReference>